<gene>
    <name evidence="2" type="ORF">P8C59_009490</name>
</gene>
<name>A0AAD9MFN7_9PEZI</name>
<sequence>MHLAILSIPAERHHHLNLIGPETTKANQRSCVTESRDPLVAGHRLGDSRCNKHGRGRKAAAQPPSRSTRNGRFHKATT</sequence>
<dbReference type="AlphaFoldDB" id="A0AAD9MFN7"/>
<accession>A0AAD9MFN7</accession>
<keyword evidence="3" id="KW-1185">Reference proteome</keyword>
<proteinExistence type="predicted"/>
<organism evidence="2 3">
    <name type="scientific">Phyllachora maydis</name>
    <dbReference type="NCBI Taxonomy" id="1825666"/>
    <lineage>
        <taxon>Eukaryota</taxon>
        <taxon>Fungi</taxon>
        <taxon>Dikarya</taxon>
        <taxon>Ascomycota</taxon>
        <taxon>Pezizomycotina</taxon>
        <taxon>Sordariomycetes</taxon>
        <taxon>Sordariomycetidae</taxon>
        <taxon>Phyllachorales</taxon>
        <taxon>Phyllachoraceae</taxon>
        <taxon>Phyllachora</taxon>
    </lineage>
</organism>
<feature type="region of interest" description="Disordered" evidence="1">
    <location>
        <begin position="38"/>
        <end position="78"/>
    </location>
</feature>
<dbReference type="Proteomes" id="UP001217918">
    <property type="component" value="Unassembled WGS sequence"/>
</dbReference>
<dbReference type="EMBL" id="JAQQPM010000009">
    <property type="protein sequence ID" value="KAK2075359.1"/>
    <property type="molecule type" value="Genomic_DNA"/>
</dbReference>
<evidence type="ECO:0000256" key="1">
    <source>
        <dbReference type="SAM" id="MobiDB-lite"/>
    </source>
</evidence>
<reference evidence="2" key="1">
    <citation type="journal article" date="2023" name="Mol. Plant Microbe Interact.">
        <title>Elucidating the Obligate Nature and Biological Capacity of an Invasive Fungal Corn Pathogen.</title>
        <authorList>
            <person name="MacCready J.S."/>
            <person name="Roggenkamp E.M."/>
            <person name="Gdanetz K."/>
            <person name="Chilvers M.I."/>
        </authorList>
    </citation>
    <scope>NUCLEOTIDE SEQUENCE</scope>
    <source>
        <strain evidence="2">PM02</strain>
    </source>
</reference>
<protein>
    <submittedName>
        <fullName evidence="2">Uncharacterized protein</fullName>
    </submittedName>
</protein>
<comment type="caution">
    <text evidence="2">The sequence shown here is derived from an EMBL/GenBank/DDBJ whole genome shotgun (WGS) entry which is preliminary data.</text>
</comment>
<evidence type="ECO:0000313" key="3">
    <source>
        <dbReference type="Proteomes" id="UP001217918"/>
    </source>
</evidence>
<feature type="compositionally biased region" description="Basic residues" evidence="1">
    <location>
        <begin position="69"/>
        <end position="78"/>
    </location>
</feature>
<evidence type="ECO:0000313" key="2">
    <source>
        <dbReference type="EMBL" id="KAK2075359.1"/>
    </source>
</evidence>